<protein>
    <submittedName>
        <fullName evidence="1">Uncharacterized protein</fullName>
    </submittedName>
</protein>
<proteinExistence type="predicted"/>
<dbReference type="Proteomes" id="UP000034256">
    <property type="component" value="Unassembled WGS sequence"/>
</dbReference>
<name>A0A0G0XKF0_9BACT</name>
<comment type="caution">
    <text evidence="1">The sequence shown here is derived from an EMBL/GenBank/DDBJ whole genome shotgun (WGS) entry which is preliminary data.</text>
</comment>
<sequence length="133" mass="15823">MREKNLTNKEIAHVYYDVFGPPKGFIKNVIRTRELLLTTLSRFSKPVGLNEFFFKKLRKELLETQKQHPDFFLQVDGSDNPGHGVEYKIQDFFSYCERRGLVKISRKKDGILYEYIKKNYQIRREKCAKNAAR</sequence>
<evidence type="ECO:0000313" key="2">
    <source>
        <dbReference type="Proteomes" id="UP000034256"/>
    </source>
</evidence>
<reference evidence="1 2" key="1">
    <citation type="journal article" date="2015" name="Nature">
        <title>rRNA introns, odd ribosomes, and small enigmatic genomes across a large radiation of phyla.</title>
        <authorList>
            <person name="Brown C.T."/>
            <person name="Hug L.A."/>
            <person name="Thomas B.C."/>
            <person name="Sharon I."/>
            <person name="Castelle C.J."/>
            <person name="Singh A."/>
            <person name="Wilkins M.J."/>
            <person name="Williams K.H."/>
            <person name="Banfield J.F."/>
        </authorList>
    </citation>
    <scope>NUCLEOTIDE SEQUENCE [LARGE SCALE GENOMIC DNA]</scope>
</reference>
<organism evidence="1 2">
    <name type="scientific">Candidatus Wolfebacteria bacterium GW2011_GWA2_42_10</name>
    <dbReference type="NCBI Taxonomy" id="1619004"/>
    <lineage>
        <taxon>Bacteria</taxon>
        <taxon>Candidatus Wolfeibacteriota</taxon>
    </lineage>
</organism>
<dbReference type="EMBL" id="LCCF01000004">
    <property type="protein sequence ID" value="KKS25379.1"/>
    <property type="molecule type" value="Genomic_DNA"/>
</dbReference>
<evidence type="ECO:0000313" key="1">
    <source>
        <dbReference type="EMBL" id="KKS25379.1"/>
    </source>
</evidence>
<gene>
    <name evidence="1" type="ORF">UU85_C0004G0138</name>
</gene>
<accession>A0A0G0XKF0</accession>
<dbReference type="AlphaFoldDB" id="A0A0G0XKF0"/>